<name>A0A554WQV8_9BURK</name>
<dbReference type="PANTHER" id="PTHR35604">
    <property type="entry name" value="TRANSPOSASE INSH FOR INSERTION SEQUENCE ELEMENT IS5A-RELATED"/>
    <property type="match status" value="1"/>
</dbReference>
<protein>
    <submittedName>
        <fullName evidence="1">Uncharacterized protein</fullName>
    </submittedName>
</protein>
<keyword evidence="2" id="KW-1185">Reference proteome</keyword>
<proteinExistence type="predicted"/>
<gene>
    <name evidence="1" type="ORF">Tther_02585</name>
</gene>
<dbReference type="Proteomes" id="UP000318542">
    <property type="component" value="Unassembled WGS sequence"/>
</dbReference>
<accession>A0A554WQV8</accession>
<evidence type="ECO:0000313" key="1">
    <source>
        <dbReference type="EMBL" id="TSE25958.1"/>
    </source>
</evidence>
<sequence>MEEALDDTPMFGGFAGLDIGQDALPDETTILRLRHLLERHDLVRKILDVVQALLQQLERIKASIRAKAEHPLHIVKNLLGYRKTHDRLPAKNTAQRMTLFALAHVWLAHKRLLNMVPQG</sequence>
<dbReference type="EMBL" id="VJOL01000105">
    <property type="protein sequence ID" value="TSE25958.1"/>
    <property type="molecule type" value="Genomic_DNA"/>
</dbReference>
<evidence type="ECO:0000313" key="2">
    <source>
        <dbReference type="Proteomes" id="UP000318542"/>
    </source>
</evidence>
<dbReference type="PANTHER" id="PTHR35604:SF2">
    <property type="entry name" value="TRANSPOSASE INSH FOR INSERTION SEQUENCE ELEMENT IS5A-RELATED"/>
    <property type="match status" value="1"/>
</dbReference>
<comment type="caution">
    <text evidence="1">The sequence shown here is derived from an EMBL/GenBank/DDBJ whole genome shotgun (WGS) entry which is preliminary data.</text>
</comment>
<organism evidence="1 2">
    <name type="scientific">Tepidimonas thermarum</name>
    <dbReference type="NCBI Taxonomy" id="335431"/>
    <lineage>
        <taxon>Bacteria</taxon>
        <taxon>Pseudomonadati</taxon>
        <taxon>Pseudomonadota</taxon>
        <taxon>Betaproteobacteria</taxon>
        <taxon>Burkholderiales</taxon>
        <taxon>Tepidimonas</taxon>
    </lineage>
</organism>
<dbReference type="AlphaFoldDB" id="A0A554WQV8"/>
<reference evidence="1 2" key="1">
    <citation type="submission" date="2019-07" db="EMBL/GenBank/DDBJ databases">
        <title>Tepidimonas thermarum AA-1 draft genome.</title>
        <authorList>
            <person name="Da Costa M.S."/>
            <person name="Froufe H.J.C."/>
            <person name="Egas C."/>
            <person name="Albuquerque L."/>
        </authorList>
    </citation>
    <scope>NUCLEOTIDE SEQUENCE [LARGE SCALE GENOMIC DNA]</scope>
    <source>
        <strain evidence="1 2">AA-1</strain>
    </source>
</reference>